<name>A0A0N4UNG7_DRAME</name>
<reference evidence="4" key="1">
    <citation type="submission" date="2017-02" db="UniProtKB">
        <authorList>
            <consortium name="WormBaseParasite"/>
        </authorList>
    </citation>
    <scope>IDENTIFICATION</scope>
</reference>
<protein>
    <submittedName>
        <fullName evidence="4">Ricin B-type lectin domain-containing protein</fullName>
    </submittedName>
</protein>
<evidence type="ECO:0000313" key="4">
    <source>
        <dbReference type="WBParaSite" id="DME_0000944901-mRNA-1"/>
    </source>
</evidence>
<dbReference type="EMBL" id="UYYG01000108">
    <property type="protein sequence ID" value="VDN53172.1"/>
    <property type="molecule type" value="Genomic_DNA"/>
</dbReference>
<proteinExistence type="predicted"/>
<dbReference type="OrthoDB" id="5817707at2759"/>
<dbReference type="STRING" id="318479.A0A0N4UNG7"/>
<dbReference type="Proteomes" id="UP000274756">
    <property type="component" value="Unassembled WGS sequence"/>
</dbReference>
<dbReference type="WBParaSite" id="DME_0000944901-mRNA-1">
    <property type="protein sequence ID" value="DME_0000944901-mRNA-1"/>
    <property type="gene ID" value="DME_0000944901"/>
</dbReference>
<evidence type="ECO:0000313" key="1">
    <source>
        <dbReference type="EMBL" id="VDN53172.1"/>
    </source>
</evidence>
<accession>A0A0N4UNG7</accession>
<reference evidence="1 3" key="2">
    <citation type="submission" date="2018-11" db="EMBL/GenBank/DDBJ databases">
        <authorList>
            <consortium name="Pathogen Informatics"/>
        </authorList>
    </citation>
    <scope>NUCLEOTIDE SEQUENCE [LARGE SCALE GENOMIC DNA]</scope>
</reference>
<dbReference type="Proteomes" id="UP000038040">
    <property type="component" value="Unplaced"/>
</dbReference>
<evidence type="ECO:0000313" key="2">
    <source>
        <dbReference type="Proteomes" id="UP000038040"/>
    </source>
</evidence>
<evidence type="ECO:0000313" key="3">
    <source>
        <dbReference type="Proteomes" id="UP000274756"/>
    </source>
</evidence>
<keyword evidence="3" id="KW-1185">Reference proteome</keyword>
<organism evidence="2 4">
    <name type="scientific">Dracunculus medinensis</name>
    <name type="common">Guinea worm</name>
    <dbReference type="NCBI Taxonomy" id="318479"/>
    <lineage>
        <taxon>Eukaryota</taxon>
        <taxon>Metazoa</taxon>
        <taxon>Ecdysozoa</taxon>
        <taxon>Nematoda</taxon>
        <taxon>Chromadorea</taxon>
        <taxon>Rhabditida</taxon>
        <taxon>Spirurina</taxon>
        <taxon>Dracunculoidea</taxon>
        <taxon>Dracunculidae</taxon>
        <taxon>Dracunculus</taxon>
    </lineage>
</organism>
<sequence length="196" mass="22244">MKTCFKVHPKKIKKAKKILNCISDLGAMIPIMTKSFWENGMEYSCTDKNGSDIDNSQDFGSGEGLNDCYNNNEQVSNNFLISCSSKRIIACIDKNGDTLKEGFFLMGNNQLKFCRIYNNGKKARIESRGCFIGKENDDVMDESLHVKKYKIWRSGDYDMRCGENGVHVYRCHIGGNKSVYAGSAWIDSEQNFNVCY</sequence>
<dbReference type="AlphaFoldDB" id="A0A0N4UNG7"/>
<gene>
    <name evidence="1" type="ORF">DME_LOCUS3145</name>
</gene>